<organism evidence="2 3">
    <name type="scientific">Bergeyella porcorum</name>
    <dbReference type="NCBI Taxonomy" id="1735111"/>
    <lineage>
        <taxon>Bacteria</taxon>
        <taxon>Pseudomonadati</taxon>
        <taxon>Bacteroidota</taxon>
        <taxon>Flavobacteriia</taxon>
        <taxon>Flavobacteriales</taxon>
        <taxon>Weeksellaceae</taxon>
        <taxon>Bergeyella</taxon>
    </lineage>
</organism>
<gene>
    <name evidence="2" type="ORF">BPO_1713</name>
</gene>
<name>A0AAU0F346_9FLAO</name>
<evidence type="ECO:0000313" key="3">
    <source>
        <dbReference type="Proteomes" id="UP001432059"/>
    </source>
</evidence>
<keyword evidence="1" id="KW-0472">Membrane</keyword>
<dbReference type="RefSeq" id="WP_327983796.1">
    <property type="nucleotide sequence ID" value="NZ_CP136426.1"/>
</dbReference>
<proteinExistence type="predicted"/>
<dbReference type="Proteomes" id="UP001432059">
    <property type="component" value="Chromosome"/>
</dbReference>
<keyword evidence="3" id="KW-1185">Reference proteome</keyword>
<dbReference type="AlphaFoldDB" id="A0AAU0F346"/>
<feature type="transmembrane region" description="Helical" evidence="1">
    <location>
        <begin position="21"/>
        <end position="43"/>
    </location>
</feature>
<protein>
    <recommendedName>
        <fullName evidence="4">VCBS repeat-containing protein</fullName>
    </recommendedName>
</protein>
<sequence length="319" mass="35499">MENNQNFEPQKSSEEIKISKKSLYIGIGVFLVAVCGAGGYFLLSDKNKDANPNKAISDSAVVKQDSAKLAKQDSARIPNEEGEYDEPSYSEYRIISSSISLPSGQALKFGDKVYIHYEDYNKEDPTVFLENPDSNPNAQKIILNKDMVIEDYSFSDFKNKFSLPPYNTLPSNIKKELLAQDGRYFNQSTYNITQNAERAKSTLASGDFDGDGIKDYAIILDDNENQDSRLIIISVNKATKKAYLAFAENYYNKLKVKSFSKGASIYMNSSAFVKAPREGVLIIDEGGSTAILYDANAQRFKPYEQIPMGEASAVADEVE</sequence>
<accession>A0AAU0F346</accession>
<keyword evidence="1" id="KW-0812">Transmembrane</keyword>
<dbReference type="EMBL" id="CP136426">
    <property type="protein sequence ID" value="WOC52360.1"/>
    <property type="molecule type" value="Genomic_DNA"/>
</dbReference>
<evidence type="ECO:0008006" key="4">
    <source>
        <dbReference type="Google" id="ProtNLM"/>
    </source>
</evidence>
<keyword evidence="1" id="KW-1133">Transmembrane helix</keyword>
<evidence type="ECO:0000313" key="2">
    <source>
        <dbReference type="EMBL" id="WOC52360.1"/>
    </source>
</evidence>
<dbReference type="KEGG" id="bpor:BPO_1713"/>
<evidence type="ECO:0000256" key="1">
    <source>
        <dbReference type="SAM" id="Phobius"/>
    </source>
</evidence>
<reference evidence="2" key="1">
    <citation type="submission" date="2023-10" db="EMBL/GenBank/DDBJ databases">
        <title>Characterization and whole genome sequencing of a novel strain of Bergeyella porcorum QD2021 isolated from pig.</title>
        <authorList>
            <person name="Liu G."/>
            <person name="Chen C."/>
            <person name="Han X."/>
        </authorList>
    </citation>
    <scope>NUCLEOTIDE SEQUENCE</scope>
    <source>
        <strain evidence="2">QD2021</strain>
    </source>
</reference>